<dbReference type="GO" id="GO:0009279">
    <property type="term" value="C:cell outer membrane"/>
    <property type="evidence" value="ECO:0007669"/>
    <property type="project" value="UniProtKB-SubCell"/>
</dbReference>
<dbReference type="SUPFAM" id="SSF56935">
    <property type="entry name" value="Porins"/>
    <property type="match status" value="1"/>
</dbReference>
<dbReference type="PANTHER" id="PTHR40980:SF5">
    <property type="entry name" value="TONB-DEPENDENT RECEPTOR"/>
    <property type="match status" value="1"/>
</dbReference>
<dbReference type="AlphaFoldDB" id="A0A380ZUA0"/>
<comment type="subcellular location">
    <subcellularLocation>
        <location evidence="1">Cell outer membrane</location>
    </subcellularLocation>
</comment>
<accession>A0A380ZUA0</accession>
<dbReference type="InterPro" id="IPR036942">
    <property type="entry name" value="Beta-barrel_TonB_sf"/>
</dbReference>
<evidence type="ECO:0000256" key="3">
    <source>
        <dbReference type="ARBA" id="ARBA00023237"/>
    </source>
</evidence>
<evidence type="ECO:0000256" key="1">
    <source>
        <dbReference type="ARBA" id="ARBA00004442"/>
    </source>
</evidence>
<dbReference type="InterPro" id="IPR012910">
    <property type="entry name" value="Plug_dom"/>
</dbReference>
<keyword evidence="3" id="KW-0998">Cell outer membrane</keyword>
<evidence type="ECO:0000313" key="7">
    <source>
        <dbReference type="Proteomes" id="UP000255515"/>
    </source>
</evidence>
<feature type="signal peptide" evidence="4">
    <location>
        <begin position="1"/>
        <end position="20"/>
    </location>
</feature>
<dbReference type="Pfam" id="PF07715">
    <property type="entry name" value="Plug"/>
    <property type="match status" value="1"/>
</dbReference>
<dbReference type="RefSeq" id="WP_002664956.1">
    <property type="nucleotide sequence ID" value="NZ_UFTJ01000003.1"/>
</dbReference>
<reference evidence="6 7" key="1">
    <citation type="submission" date="2018-06" db="EMBL/GenBank/DDBJ databases">
        <authorList>
            <consortium name="Pathogen Informatics"/>
            <person name="Doyle S."/>
        </authorList>
    </citation>
    <scope>NUCLEOTIDE SEQUENCE [LARGE SCALE GENOMIC DNA]</scope>
    <source>
        <strain evidence="6 7">NCTC11661</strain>
    </source>
</reference>
<evidence type="ECO:0000313" key="6">
    <source>
        <dbReference type="EMBL" id="SUV52544.1"/>
    </source>
</evidence>
<gene>
    <name evidence="6" type="ORF">NCTC11661_01683</name>
</gene>
<dbReference type="Gene3D" id="2.40.170.20">
    <property type="entry name" value="TonB-dependent receptor, beta-barrel domain"/>
    <property type="match status" value="1"/>
</dbReference>
<keyword evidence="2" id="KW-0472">Membrane</keyword>
<keyword evidence="4" id="KW-0732">Signal</keyword>
<evidence type="ECO:0000256" key="4">
    <source>
        <dbReference type="SAM" id="SignalP"/>
    </source>
</evidence>
<dbReference type="InterPro" id="IPR037066">
    <property type="entry name" value="Plug_dom_sf"/>
</dbReference>
<feature type="domain" description="TonB-dependent receptor plug" evidence="5">
    <location>
        <begin position="56"/>
        <end position="154"/>
    </location>
</feature>
<feature type="chain" id="PRO_5016987408" evidence="4">
    <location>
        <begin position="21"/>
        <end position="871"/>
    </location>
</feature>
<evidence type="ECO:0000256" key="2">
    <source>
        <dbReference type="ARBA" id="ARBA00023136"/>
    </source>
</evidence>
<dbReference type="Proteomes" id="UP000255515">
    <property type="component" value="Unassembled WGS sequence"/>
</dbReference>
<dbReference type="EMBL" id="UFTJ01000003">
    <property type="protein sequence ID" value="SUV52544.1"/>
    <property type="molecule type" value="Genomic_DNA"/>
</dbReference>
<organism evidence="6 7">
    <name type="scientific">Bergeyella zoohelcum</name>
    <dbReference type="NCBI Taxonomy" id="1015"/>
    <lineage>
        <taxon>Bacteria</taxon>
        <taxon>Pseudomonadati</taxon>
        <taxon>Bacteroidota</taxon>
        <taxon>Flavobacteriia</taxon>
        <taxon>Flavobacteriales</taxon>
        <taxon>Weeksellaceae</taxon>
        <taxon>Bergeyella</taxon>
    </lineage>
</organism>
<protein>
    <submittedName>
        <fullName evidence="6">Outer membrane receptor for ferrienterochelin and colicins</fullName>
    </submittedName>
</protein>
<sequence>MRISKLSIGALFLISSNAMFFSQTVQDTIRKESKISDIVIQGTNNKKTETAVLVEQKKATIQKQAVSAEEISRKGVSNVEQGLTKVTGITTVEGRGLFVRGLEERYNYLLVNGLGTPSNNPFQKIVALRQFPTDVVGKLNIYKSFNANLYGDFAGATFDVETLTIDKPFTKVEFSIGVNSISTFRKNFLISEGATGMKGYTGLNAEDRRLPALIRNVRPQAHQFTAQEAANAFKDGWNVSPIRALPNTGMSFTTAQKMGNLRFLFSLNQSSNYSYKEGAKNQFLNLGNTIYLNNDLLRKQYNYSVETSALMGLAYKKRGTNIALNAIFLQNADNIIEDFYGYRNYETQKKDLGFFRVNQMDISRFINLQLTASHKINHRHTIKGGISYVINNYAQPDRKIMEGSRQDQFGNMLEHDQIYMAYGGNNLIRQYLDVNSKFYSSAFAEYQLNLGNKGDKKDYPIQLTLGYNGFMDARKNSYRFIFARPKVTGQGFIIHKNRLDSQIFTDIQQGNLTYIEESDPYNFLSNMYQGVGAGYALLNIKPNDSWDILLGGRYEKDMSLIRYRMPGQSNTINLIKDKDFILPSLAIKKALNHQHNLRFSASTTVTRPVLIETMPITYVNPDNENIKGNADIQNSQNINLDFKWEYFPTSKEMMAVNLFGKQIKNAIERSFEPSAFSGGTVVSFFNAKKATIVGVELEGILNLRRISDALTHFSLGANATFMYTNVERSDLQLKMEKPESVAIADLKKRGLQGAAPYTINADLKYETKNTNHQKRTISLIYNVSGPKIFIVGVAGTDSLLEQPYHQLDLVYQEQLNKHWNIKFGVKNMLNAKYEILLGTDNYLPLENPNQTNTYTDYYRGIGLNLSVGYTF</sequence>
<name>A0A380ZUA0_9FLAO</name>
<dbReference type="Gene3D" id="2.170.130.10">
    <property type="entry name" value="TonB-dependent receptor, plug domain"/>
    <property type="match status" value="1"/>
</dbReference>
<dbReference type="PANTHER" id="PTHR40980">
    <property type="entry name" value="PLUG DOMAIN-CONTAINING PROTEIN"/>
    <property type="match status" value="1"/>
</dbReference>
<proteinExistence type="predicted"/>
<evidence type="ECO:0000259" key="5">
    <source>
        <dbReference type="Pfam" id="PF07715"/>
    </source>
</evidence>
<keyword evidence="6" id="KW-0675">Receptor</keyword>